<dbReference type="InterPro" id="IPR050659">
    <property type="entry name" value="Peptidase_M24B"/>
</dbReference>
<comment type="caution">
    <text evidence="6">The sequence shown here is derived from an EMBL/GenBank/DDBJ whole genome shotgun (WGS) entry which is preliminary data.</text>
</comment>
<evidence type="ECO:0000256" key="1">
    <source>
        <dbReference type="ARBA" id="ARBA00022723"/>
    </source>
</evidence>
<evidence type="ECO:0000313" key="6">
    <source>
        <dbReference type="EMBL" id="OGE09717.1"/>
    </source>
</evidence>
<gene>
    <name evidence="6" type="ORF">A3A60_00100</name>
</gene>
<sequence>KEFKKILNETGQYSSSRRQEVSLKTDSRHPRPSVIPAKAGIGINSSEDQILNQVFDRESQTESVQDDSGKFSPPSGGSNNSRPIRHKLIPIKHLVEDLRIIKSADEIKNIERAQLISQKAFEQIIKTIKIGQTEAEIAEKLAQIIKSLGAPSLAFDSIVASGPNSAKPHHVTSNRRLAINDTLLLDFGAKYKDYCADLSRTIFIGKATDQYRNIYIHVEKAQKLAIAKIKANAKTSTTFKAAHDYFKNHKLDSYFLHSLGHGIGLEVHERPSVSKKSKDTLAEGMVFSVEPGLYFPAWGGVRIEDLVVIKNSKANILGKSSQFVEIKI</sequence>
<reference evidence="6 7" key="1">
    <citation type="journal article" date="2016" name="Nat. Commun.">
        <title>Thousands of microbial genomes shed light on interconnected biogeochemical processes in an aquifer system.</title>
        <authorList>
            <person name="Anantharaman K."/>
            <person name="Brown C.T."/>
            <person name="Hug L.A."/>
            <person name="Sharon I."/>
            <person name="Castelle C.J."/>
            <person name="Probst A.J."/>
            <person name="Thomas B.C."/>
            <person name="Singh A."/>
            <person name="Wilkins M.J."/>
            <person name="Karaoz U."/>
            <person name="Brodie E.L."/>
            <person name="Williams K.H."/>
            <person name="Hubbard S.S."/>
            <person name="Banfield J.F."/>
        </authorList>
    </citation>
    <scope>NUCLEOTIDE SEQUENCE [LARGE SCALE GENOMIC DNA]</scope>
</reference>
<accession>A0A1F5HZV9</accession>
<dbReference type="PROSITE" id="PS00491">
    <property type="entry name" value="PROLINE_PEPTIDASE"/>
    <property type="match status" value="1"/>
</dbReference>
<dbReference type="Proteomes" id="UP000179227">
    <property type="component" value="Unassembled WGS sequence"/>
</dbReference>
<dbReference type="SUPFAM" id="SSF55920">
    <property type="entry name" value="Creatinase/aminopeptidase"/>
    <property type="match status" value="1"/>
</dbReference>
<dbReference type="PANTHER" id="PTHR46112:SF2">
    <property type="entry name" value="XAA-PRO AMINOPEPTIDASE P-RELATED"/>
    <property type="match status" value="1"/>
</dbReference>
<dbReference type="GO" id="GO:0016787">
    <property type="term" value="F:hydrolase activity"/>
    <property type="evidence" value="ECO:0007669"/>
    <property type="project" value="UniProtKB-KW"/>
</dbReference>
<comment type="similarity">
    <text evidence="3">Belongs to the peptidase M24B family.</text>
</comment>
<evidence type="ECO:0000313" key="7">
    <source>
        <dbReference type="Proteomes" id="UP000179227"/>
    </source>
</evidence>
<evidence type="ECO:0000256" key="3">
    <source>
        <dbReference type="RuleBase" id="RU000590"/>
    </source>
</evidence>
<evidence type="ECO:0000256" key="4">
    <source>
        <dbReference type="SAM" id="MobiDB-lite"/>
    </source>
</evidence>
<evidence type="ECO:0000256" key="2">
    <source>
        <dbReference type="ARBA" id="ARBA00022801"/>
    </source>
</evidence>
<feature type="compositionally biased region" description="Basic and acidic residues" evidence="4">
    <location>
        <begin position="17"/>
        <end position="29"/>
    </location>
</feature>
<feature type="non-terminal residue" evidence="6">
    <location>
        <position position="1"/>
    </location>
</feature>
<keyword evidence="2" id="KW-0378">Hydrolase</keyword>
<name>A0A1F5HZV9_9BACT</name>
<feature type="region of interest" description="Disordered" evidence="4">
    <location>
        <begin position="57"/>
        <end position="84"/>
    </location>
</feature>
<proteinExistence type="inferred from homology"/>
<organism evidence="6 7">
    <name type="scientific">Candidatus Curtissbacteria bacterium RIFCSPLOWO2_01_FULL_42_26</name>
    <dbReference type="NCBI Taxonomy" id="1797729"/>
    <lineage>
        <taxon>Bacteria</taxon>
        <taxon>Candidatus Curtissiibacteriota</taxon>
    </lineage>
</organism>
<dbReference type="PANTHER" id="PTHR46112">
    <property type="entry name" value="AMINOPEPTIDASE"/>
    <property type="match status" value="1"/>
</dbReference>
<dbReference type="CDD" id="cd01092">
    <property type="entry name" value="APP-like"/>
    <property type="match status" value="1"/>
</dbReference>
<protein>
    <recommendedName>
        <fullName evidence="5">Peptidase M24 domain-containing protein</fullName>
    </recommendedName>
</protein>
<dbReference type="EMBL" id="MFBS01000017">
    <property type="protein sequence ID" value="OGE09717.1"/>
    <property type="molecule type" value="Genomic_DNA"/>
</dbReference>
<keyword evidence="1 3" id="KW-0479">Metal-binding</keyword>
<dbReference type="Pfam" id="PF00557">
    <property type="entry name" value="Peptidase_M24"/>
    <property type="match status" value="1"/>
</dbReference>
<dbReference type="InterPro" id="IPR036005">
    <property type="entry name" value="Creatinase/aminopeptidase-like"/>
</dbReference>
<feature type="region of interest" description="Disordered" evidence="4">
    <location>
        <begin position="1"/>
        <end position="42"/>
    </location>
</feature>
<dbReference type="GO" id="GO:0046872">
    <property type="term" value="F:metal ion binding"/>
    <property type="evidence" value="ECO:0007669"/>
    <property type="project" value="UniProtKB-KW"/>
</dbReference>
<feature type="compositionally biased region" description="Low complexity" evidence="4">
    <location>
        <begin position="72"/>
        <end position="81"/>
    </location>
</feature>
<dbReference type="STRING" id="1797729.A3A60_00100"/>
<feature type="domain" description="Peptidase M24" evidence="5">
    <location>
        <begin position="109"/>
        <end position="310"/>
    </location>
</feature>
<dbReference type="Gene3D" id="3.90.230.10">
    <property type="entry name" value="Creatinase/methionine aminopeptidase superfamily"/>
    <property type="match status" value="1"/>
</dbReference>
<dbReference type="InterPro" id="IPR001131">
    <property type="entry name" value="Peptidase_M24B_aminopep-P_CS"/>
</dbReference>
<dbReference type="InterPro" id="IPR000994">
    <property type="entry name" value="Pept_M24"/>
</dbReference>
<dbReference type="AlphaFoldDB" id="A0A1F5HZV9"/>
<evidence type="ECO:0000259" key="5">
    <source>
        <dbReference type="Pfam" id="PF00557"/>
    </source>
</evidence>